<evidence type="ECO:0000256" key="1">
    <source>
        <dbReference type="ARBA" id="ARBA00022763"/>
    </source>
</evidence>
<evidence type="ECO:0000256" key="7">
    <source>
        <dbReference type="ARBA" id="ARBA00040756"/>
    </source>
</evidence>
<evidence type="ECO:0000256" key="2">
    <source>
        <dbReference type="ARBA" id="ARBA00022769"/>
    </source>
</evidence>
<dbReference type="GO" id="GO:0009432">
    <property type="term" value="P:SOS response"/>
    <property type="evidence" value="ECO:0007669"/>
    <property type="project" value="UniProtKB-KW"/>
</dbReference>
<keyword evidence="12" id="KW-1185">Reference proteome</keyword>
<dbReference type="Gene3D" id="3.40.1440.10">
    <property type="entry name" value="GIY-YIG endonuclease"/>
    <property type="match status" value="1"/>
</dbReference>
<dbReference type="InterPro" id="IPR050066">
    <property type="entry name" value="UvrABC_protein_C"/>
</dbReference>
<evidence type="ECO:0000313" key="11">
    <source>
        <dbReference type="EMBL" id="KRG43777.1"/>
    </source>
</evidence>
<dbReference type="PANTHER" id="PTHR30562:SF10">
    <property type="entry name" value="EXCINUCLEASE CHO"/>
    <property type="match status" value="1"/>
</dbReference>
<dbReference type="GO" id="GO:0004518">
    <property type="term" value="F:nuclease activity"/>
    <property type="evidence" value="ECO:0007669"/>
    <property type="project" value="UniProtKB-KW"/>
</dbReference>
<keyword evidence="6" id="KW-0742">SOS response</keyword>
<evidence type="ECO:0000256" key="8">
    <source>
        <dbReference type="ARBA" id="ARBA00042138"/>
    </source>
</evidence>
<evidence type="ECO:0000313" key="12">
    <source>
        <dbReference type="Proteomes" id="UP000050836"/>
    </source>
</evidence>
<dbReference type="Proteomes" id="UP000050836">
    <property type="component" value="Unassembled WGS sequence"/>
</dbReference>
<dbReference type="GO" id="GO:0016787">
    <property type="term" value="F:hydrolase activity"/>
    <property type="evidence" value="ECO:0007669"/>
    <property type="project" value="UniProtKB-KW"/>
</dbReference>
<dbReference type="GO" id="GO:0006289">
    <property type="term" value="P:nucleotide-excision repair"/>
    <property type="evidence" value="ECO:0007669"/>
    <property type="project" value="InterPro"/>
</dbReference>
<dbReference type="GO" id="GO:0009380">
    <property type="term" value="C:excinuclease repair complex"/>
    <property type="evidence" value="ECO:0007669"/>
    <property type="project" value="TreeGrafter"/>
</dbReference>
<keyword evidence="5" id="KW-0234">DNA repair</keyword>
<keyword evidence="3" id="KW-0378">Hydrolase</keyword>
<name>A0A0R0ARQ7_9GAMM</name>
<dbReference type="InterPro" id="IPR035901">
    <property type="entry name" value="GIY-YIG_endonuc_sf"/>
</dbReference>
<proteinExistence type="predicted"/>
<reference evidence="11 12" key="1">
    <citation type="submission" date="2015-10" db="EMBL/GenBank/DDBJ databases">
        <title>Genome sequencing and analysis of members of genus Stenotrophomonas.</title>
        <authorList>
            <person name="Patil P.P."/>
            <person name="Midha S."/>
            <person name="Patil P.B."/>
        </authorList>
    </citation>
    <scope>NUCLEOTIDE SEQUENCE [LARGE SCALE GENOMIC DNA]</scope>
    <source>
        <strain evidence="11 12">JCM 9942</strain>
    </source>
</reference>
<feature type="domain" description="GIY-YIG" evidence="10">
    <location>
        <begin position="28"/>
        <end position="102"/>
    </location>
</feature>
<keyword evidence="4" id="KW-0267">Excision nuclease</keyword>
<keyword evidence="1" id="KW-0227">DNA damage</keyword>
<dbReference type="InterPro" id="IPR000305">
    <property type="entry name" value="GIY-YIG_endonuc"/>
</dbReference>
<organism evidence="11 12">
    <name type="scientific">Stenotrophomonas pictorum JCM 9942</name>
    <dbReference type="NCBI Taxonomy" id="1236960"/>
    <lineage>
        <taxon>Bacteria</taxon>
        <taxon>Pseudomonadati</taxon>
        <taxon>Pseudomonadota</taxon>
        <taxon>Gammaproteobacteria</taxon>
        <taxon>Lysobacterales</taxon>
        <taxon>Lysobacteraceae</taxon>
        <taxon>Stenotrophomonas</taxon>
    </lineage>
</organism>
<evidence type="ECO:0000256" key="6">
    <source>
        <dbReference type="ARBA" id="ARBA00023236"/>
    </source>
</evidence>
<keyword evidence="2" id="KW-0228">DNA excision</keyword>
<evidence type="ECO:0000256" key="9">
    <source>
        <dbReference type="ARBA" id="ARBA00042732"/>
    </source>
</evidence>
<comment type="caution">
    <text evidence="11">The sequence shown here is derived from an EMBL/GenBank/DDBJ whole genome shotgun (WGS) entry which is preliminary data.</text>
</comment>
<dbReference type="InterPro" id="IPR047296">
    <property type="entry name" value="GIY-YIG_UvrC_Cho"/>
</dbReference>
<protein>
    <recommendedName>
        <fullName evidence="7">Excinuclease cho</fullName>
    </recommendedName>
    <alternativeName>
        <fullName evidence="9">Endonuclease cho</fullName>
    </alternativeName>
    <alternativeName>
        <fullName evidence="8">UvrC homolog protein</fullName>
    </alternativeName>
</protein>
<dbReference type="CDD" id="cd10434">
    <property type="entry name" value="GIY-YIG_UvrC_Cho"/>
    <property type="match status" value="1"/>
</dbReference>
<dbReference type="SMART" id="SM00465">
    <property type="entry name" value="GIYc"/>
    <property type="match status" value="1"/>
</dbReference>
<dbReference type="PANTHER" id="PTHR30562">
    <property type="entry name" value="UVRC/OXIDOREDUCTASE"/>
    <property type="match status" value="1"/>
</dbReference>
<dbReference type="EMBL" id="LLXS01000011">
    <property type="protein sequence ID" value="KRG43777.1"/>
    <property type="molecule type" value="Genomic_DNA"/>
</dbReference>
<dbReference type="SUPFAM" id="SSF82771">
    <property type="entry name" value="GIY-YIG endonuclease"/>
    <property type="match status" value="1"/>
</dbReference>
<evidence type="ECO:0000259" key="10">
    <source>
        <dbReference type="PROSITE" id="PS50164"/>
    </source>
</evidence>
<accession>A0A0R0ARQ7</accession>
<sequence length="277" mass="30914">MPARSSAGRAVAAELLQDLRELAKQLPPAPGVYTFHGESPLPLYIGKSVNIRGRVLDHIRTPDEARLLSLTRRFSFVRTAGDIGAQLLEAQQVKLQQPLFNKRLRRNKWLCTITLQAGELCITDVHDAGDTASFGLYPSRFAAVEALREIADTHLLCYSRLGIEKLPAGRTCFRHALKRCAGVCCGAEPEDDHRQRLLAALIDRHVHAWPYPGAVGIVEKSDELQQIHVVRNWHYLGTADTLAKARKLDQPSASFDRDCYRILVRPLITGAAEIREL</sequence>
<gene>
    <name evidence="11" type="ORF">ARC78_06815</name>
</gene>
<dbReference type="AlphaFoldDB" id="A0A0R0ARQ7"/>
<evidence type="ECO:0000256" key="4">
    <source>
        <dbReference type="ARBA" id="ARBA00022881"/>
    </source>
</evidence>
<evidence type="ECO:0000256" key="3">
    <source>
        <dbReference type="ARBA" id="ARBA00022801"/>
    </source>
</evidence>
<evidence type="ECO:0000256" key="5">
    <source>
        <dbReference type="ARBA" id="ARBA00023204"/>
    </source>
</evidence>
<dbReference type="PROSITE" id="PS50164">
    <property type="entry name" value="GIY_YIG"/>
    <property type="match status" value="1"/>
</dbReference>